<accession>A0A0F9EH02</accession>
<sequence length="118" mass="13233">LWNCSEAIKDNGLAVLLAECKNGIGSEAIQQFIEGRMTLERLKKPAKYVDGMEDLLFLTEIQKRFQIALVSILPEFYTKKLNLVSFGGIKRAMDHILKVQGINQKVAVVSDGARILLR</sequence>
<dbReference type="PANTHER" id="PTHR33171">
    <property type="entry name" value="LAR_N DOMAIN-CONTAINING PROTEIN"/>
    <property type="match status" value="1"/>
</dbReference>
<dbReference type="PANTHER" id="PTHR33171:SF17">
    <property type="entry name" value="LARA-LIKE N-TERMINAL DOMAIN-CONTAINING PROTEIN"/>
    <property type="match status" value="1"/>
</dbReference>
<evidence type="ECO:0008006" key="2">
    <source>
        <dbReference type="Google" id="ProtNLM"/>
    </source>
</evidence>
<dbReference type="InterPro" id="IPR043166">
    <property type="entry name" value="LarA-like_C"/>
</dbReference>
<proteinExistence type="predicted"/>
<feature type="non-terminal residue" evidence="1">
    <location>
        <position position="1"/>
    </location>
</feature>
<dbReference type="InterPro" id="IPR048068">
    <property type="entry name" value="LarA-like"/>
</dbReference>
<reference evidence="1" key="1">
    <citation type="journal article" date="2015" name="Nature">
        <title>Complex archaea that bridge the gap between prokaryotes and eukaryotes.</title>
        <authorList>
            <person name="Spang A."/>
            <person name="Saw J.H."/>
            <person name="Jorgensen S.L."/>
            <person name="Zaremba-Niedzwiedzka K."/>
            <person name="Martijn J."/>
            <person name="Lind A.E."/>
            <person name="van Eijk R."/>
            <person name="Schleper C."/>
            <person name="Guy L."/>
            <person name="Ettema T.J."/>
        </authorList>
    </citation>
    <scope>NUCLEOTIDE SEQUENCE</scope>
</reference>
<dbReference type="Gene3D" id="3.90.226.30">
    <property type="match status" value="1"/>
</dbReference>
<comment type="caution">
    <text evidence="1">The sequence shown here is derived from an EMBL/GenBank/DDBJ whole genome shotgun (WGS) entry which is preliminary data.</text>
</comment>
<dbReference type="AlphaFoldDB" id="A0A0F9EH02"/>
<name>A0A0F9EH02_9ZZZZ</name>
<organism evidence="1">
    <name type="scientific">marine sediment metagenome</name>
    <dbReference type="NCBI Taxonomy" id="412755"/>
    <lineage>
        <taxon>unclassified sequences</taxon>
        <taxon>metagenomes</taxon>
        <taxon>ecological metagenomes</taxon>
    </lineage>
</organism>
<gene>
    <name evidence="1" type="ORF">LCGC14_2427490</name>
</gene>
<evidence type="ECO:0000313" key="1">
    <source>
        <dbReference type="EMBL" id="KKL23228.1"/>
    </source>
</evidence>
<dbReference type="EMBL" id="LAZR01037052">
    <property type="protein sequence ID" value="KKL23228.1"/>
    <property type="molecule type" value="Genomic_DNA"/>
</dbReference>
<protein>
    <recommendedName>
        <fullName evidence="2">Transcriptional regulator</fullName>
    </recommendedName>
</protein>